<dbReference type="Pfam" id="PF11794">
    <property type="entry name" value="HpaB_N"/>
    <property type="match status" value="1"/>
</dbReference>
<dbReference type="InterPro" id="IPR024719">
    <property type="entry name" value="HpaB/PvcC/4-BUDH_C"/>
</dbReference>
<evidence type="ECO:0000259" key="4">
    <source>
        <dbReference type="Pfam" id="PF03241"/>
    </source>
</evidence>
<keyword evidence="2" id="KW-0274">FAD</keyword>
<dbReference type="PANTHER" id="PTHR36117">
    <property type="entry name" value="4-HYDROXYPHENYLACETATE 3-MONOOXYGENASE-RELATED"/>
    <property type="match status" value="1"/>
</dbReference>
<proteinExistence type="predicted"/>
<dbReference type="SUPFAM" id="SSF56645">
    <property type="entry name" value="Acyl-CoA dehydrogenase NM domain-like"/>
    <property type="match status" value="1"/>
</dbReference>
<organism evidence="6 7">
    <name type="scientific">Saccharolobus caldissimus</name>
    <dbReference type="NCBI Taxonomy" id="1702097"/>
    <lineage>
        <taxon>Archaea</taxon>
        <taxon>Thermoproteota</taxon>
        <taxon>Thermoprotei</taxon>
        <taxon>Sulfolobales</taxon>
        <taxon>Sulfolobaceae</taxon>
        <taxon>Saccharolobus</taxon>
    </lineage>
</organism>
<evidence type="ECO:0000256" key="3">
    <source>
        <dbReference type="ARBA" id="ARBA00023002"/>
    </source>
</evidence>
<dbReference type="InterPro" id="IPR009100">
    <property type="entry name" value="AcylCoA_DH/oxidase_NM_dom_sf"/>
</dbReference>
<reference evidence="6 7" key="1">
    <citation type="journal article" date="2022" name="Microbiol. Resour. Announc.">
        <title>Complete Genome Sequence of the Hyperthermophilic and Acidophilic Archaeon Saccharolobus caldissimus Strain HS-3T.</title>
        <authorList>
            <person name="Sakai H.D."/>
            <person name="Kurosawa N."/>
        </authorList>
    </citation>
    <scope>NUCLEOTIDE SEQUENCE [LARGE SCALE GENOMIC DNA]</scope>
    <source>
        <strain evidence="6 7">JCM32116</strain>
    </source>
</reference>
<name>A0AAQ4CSH5_9CREN</name>
<dbReference type="AlphaFoldDB" id="A0AAQ4CSH5"/>
<accession>A0AAQ4CSH5</accession>
<dbReference type="PIRSF" id="PIRSF000331">
    <property type="entry name" value="HpaA_HpaB"/>
    <property type="match status" value="1"/>
</dbReference>
<dbReference type="PANTHER" id="PTHR36117:SF3">
    <property type="entry name" value="4-HYDROXYPHENYLACETATE 3-MONOOXYGENASE-RELATED"/>
    <property type="match status" value="1"/>
</dbReference>
<dbReference type="SUPFAM" id="SSF47203">
    <property type="entry name" value="Acyl-CoA dehydrogenase C-terminal domain-like"/>
    <property type="match status" value="1"/>
</dbReference>
<evidence type="ECO:0000313" key="6">
    <source>
        <dbReference type="EMBL" id="BDB98756.1"/>
    </source>
</evidence>
<feature type="domain" description="HpaB/PvcC/4-BUDH N-terminal" evidence="5">
    <location>
        <begin position="10"/>
        <end position="267"/>
    </location>
</feature>
<keyword evidence="1" id="KW-0285">Flavoprotein</keyword>
<keyword evidence="7" id="KW-1185">Reference proteome</keyword>
<dbReference type="InterPro" id="IPR024674">
    <property type="entry name" value="HpaB/PvcC/4-BUDH_N"/>
</dbReference>
<dbReference type="InterPro" id="IPR036250">
    <property type="entry name" value="AcylCo_DH-like_C"/>
</dbReference>
<evidence type="ECO:0000313" key="7">
    <source>
        <dbReference type="Proteomes" id="UP001319921"/>
    </source>
</evidence>
<dbReference type="Gene3D" id="2.40.110.10">
    <property type="entry name" value="Butyryl-CoA Dehydrogenase, subunit A, domain 2"/>
    <property type="match status" value="1"/>
</dbReference>
<dbReference type="EMBL" id="AP025226">
    <property type="protein sequence ID" value="BDB98756.1"/>
    <property type="molecule type" value="Genomic_DNA"/>
</dbReference>
<keyword evidence="3" id="KW-0560">Oxidoreductase</keyword>
<protein>
    <submittedName>
        <fullName evidence="6">4-hydroxybutyryl-CoA dehydratase</fullName>
    </submittedName>
</protein>
<dbReference type="Gene3D" id="1.20.140.10">
    <property type="entry name" value="Butyryl-CoA Dehydrogenase, subunit A, domain 3"/>
    <property type="match status" value="1"/>
</dbReference>
<dbReference type="Pfam" id="PF03241">
    <property type="entry name" value="HpaB"/>
    <property type="match status" value="1"/>
</dbReference>
<dbReference type="InterPro" id="IPR046373">
    <property type="entry name" value="Acyl-CoA_Oxase/DH_mid-dom_sf"/>
</dbReference>
<dbReference type="Proteomes" id="UP001319921">
    <property type="component" value="Chromosome"/>
</dbReference>
<dbReference type="Gene3D" id="1.10.3140.10">
    <property type="entry name" value="4-hydroxybutyryl-coa dehydratase, domain 1"/>
    <property type="match status" value="1"/>
</dbReference>
<evidence type="ECO:0000259" key="5">
    <source>
        <dbReference type="Pfam" id="PF11794"/>
    </source>
</evidence>
<gene>
    <name evidence="6" type="ORF">SACC_17730</name>
</gene>
<feature type="domain" description="HpaB/PvcC/4-BUDH C-terminal" evidence="4">
    <location>
        <begin position="274"/>
        <end position="468"/>
    </location>
</feature>
<dbReference type="KEGG" id="scas:SACC_17730"/>
<sequence>MQLDNNMRSKEDYLKALKDGRKVYYRGKLVEDITSHPILRIAALHAAKLYEYQDRLYEDSKLGKISKFFKVPKSPQDLLDRHKLIYDLTLYCNGIFNISQAIGSDALFALMITARQVDKKYGTDYYKRVEKYFEEVAKQDLTLATAQTDVKGDRSKRPSEQVDPDMYVRIVDVRSDGIVVKGAKAHTTQSAVSDEIIVIPTRAMRENDKDYAIAFAIPTNTQGLKMYTRPIDEIEGNTSAILSKKDYELETLTVFDNVFIPWDRVFLFKEYDHAGTLAMLFATYHRFTALSYRAATINLFLGSSRLISKLNGIENEKHVRDDIVDIILYKEILRSTAIAAAVNPVFLEEIALPNPIFTNVGKLYSNMHFHDVVKDLIDIAGGIIATMPSEEDLKSEEGSTIIKYLRGAVSGEERVKGLKLVKELAASPITGYLLTGMIHAEGSIEASKIELFRSYNYNEAENLIKKILE</sequence>
<evidence type="ECO:0000256" key="2">
    <source>
        <dbReference type="ARBA" id="ARBA00022827"/>
    </source>
</evidence>
<evidence type="ECO:0000256" key="1">
    <source>
        <dbReference type="ARBA" id="ARBA00022630"/>
    </source>
</evidence>
<dbReference type="InterPro" id="IPR004925">
    <property type="entry name" value="HpaB/PvcC/4-BUDH"/>
</dbReference>
<dbReference type="GO" id="GO:0016627">
    <property type="term" value="F:oxidoreductase activity, acting on the CH-CH group of donors"/>
    <property type="evidence" value="ECO:0007669"/>
    <property type="project" value="InterPro"/>
</dbReference>